<dbReference type="PANTHER" id="PTHR43344:SF2">
    <property type="entry name" value="PHOSPHOSERINE PHOSPHATASE"/>
    <property type="match status" value="1"/>
</dbReference>
<evidence type="ECO:0000256" key="13">
    <source>
        <dbReference type="SAM" id="SignalP"/>
    </source>
</evidence>
<dbReference type="AlphaFoldDB" id="A0A1G7HH46"/>
<evidence type="ECO:0000256" key="3">
    <source>
        <dbReference type="ARBA" id="ARBA00009184"/>
    </source>
</evidence>
<gene>
    <name evidence="14" type="ORF">SAMN05216260_105171</name>
</gene>
<evidence type="ECO:0000313" key="14">
    <source>
        <dbReference type="EMBL" id="SDE99810.1"/>
    </source>
</evidence>
<dbReference type="EMBL" id="FNAX01000005">
    <property type="protein sequence ID" value="SDE99810.1"/>
    <property type="molecule type" value="Genomic_DNA"/>
</dbReference>
<keyword evidence="8" id="KW-0460">Magnesium</keyword>
<comment type="pathway">
    <text evidence="2">Amino-acid biosynthesis; L-serine biosynthesis; L-serine from 3-phospho-D-glycerate: step 3/3.</text>
</comment>
<evidence type="ECO:0000256" key="6">
    <source>
        <dbReference type="ARBA" id="ARBA00022723"/>
    </source>
</evidence>
<keyword evidence="7" id="KW-0378">Hydrolase</keyword>
<accession>A0A1G7HH46</accession>
<evidence type="ECO:0000256" key="8">
    <source>
        <dbReference type="ARBA" id="ARBA00022842"/>
    </source>
</evidence>
<feature type="region of interest" description="Disordered" evidence="12">
    <location>
        <begin position="413"/>
        <end position="454"/>
    </location>
</feature>
<evidence type="ECO:0000256" key="2">
    <source>
        <dbReference type="ARBA" id="ARBA00005135"/>
    </source>
</evidence>
<feature type="compositionally biased region" description="Basic and acidic residues" evidence="12">
    <location>
        <begin position="430"/>
        <end position="443"/>
    </location>
</feature>
<evidence type="ECO:0000256" key="10">
    <source>
        <dbReference type="ARBA" id="ARBA00048138"/>
    </source>
</evidence>
<name>A0A1G7HH46_9ACTN</name>
<evidence type="ECO:0000256" key="4">
    <source>
        <dbReference type="ARBA" id="ARBA00012640"/>
    </source>
</evidence>
<proteinExistence type="inferred from homology"/>
<comment type="catalytic activity">
    <reaction evidence="11">
        <text>O-phospho-D-serine + H2O = D-serine + phosphate</text>
        <dbReference type="Rhea" id="RHEA:24873"/>
        <dbReference type="ChEBI" id="CHEBI:15377"/>
        <dbReference type="ChEBI" id="CHEBI:35247"/>
        <dbReference type="ChEBI" id="CHEBI:43474"/>
        <dbReference type="ChEBI" id="CHEBI:58680"/>
        <dbReference type="EC" id="3.1.3.3"/>
    </reaction>
</comment>
<evidence type="ECO:0000256" key="11">
    <source>
        <dbReference type="ARBA" id="ARBA00048523"/>
    </source>
</evidence>
<keyword evidence="13" id="KW-0732">Signal</keyword>
<comment type="similarity">
    <text evidence="3">Belongs to the HAD-like hydrolase superfamily. SerB family.</text>
</comment>
<dbReference type="GO" id="GO:0000287">
    <property type="term" value="F:magnesium ion binding"/>
    <property type="evidence" value="ECO:0007669"/>
    <property type="project" value="TreeGrafter"/>
</dbReference>
<evidence type="ECO:0000256" key="9">
    <source>
        <dbReference type="ARBA" id="ARBA00023299"/>
    </source>
</evidence>
<dbReference type="OrthoDB" id="1633110at2"/>
<protein>
    <recommendedName>
        <fullName evidence="4">phosphoserine phosphatase</fullName>
        <ecNumber evidence="4">3.1.3.3</ecNumber>
    </recommendedName>
</protein>
<comment type="catalytic activity">
    <reaction evidence="10">
        <text>O-phospho-L-serine + H2O = L-serine + phosphate</text>
        <dbReference type="Rhea" id="RHEA:21208"/>
        <dbReference type="ChEBI" id="CHEBI:15377"/>
        <dbReference type="ChEBI" id="CHEBI:33384"/>
        <dbReference type="ChEBI" id="CHEBI:43474"/>
        <dbReference type="ChEBI" id="CHEBI:57524"/>
        <dbReference type="EC" id="3.1.3.3"/>
    </reaction>
</comment>
<dbReference type="Gene3D" id="3.40.50.1000">
    <property type="entry name" value="HAD superfamily/HAD-like"/>
    <property type="match status" value="2"/>
</dbReference>
<evidence type="ECO:0000256" key="1">
    <source>
        <dbReference type="ARBA" id="ARBA00001946"/>
    </source>
</evidence>
<keyword evidence="9" id="KW-0718">Serine biosynthesis</keyword>
<reference evidence="14 15" key="1">
    <citation type="submission" date="2016-10" db="EMBL/GenBank/DDBJ databases">
        <authorList>
            <person name="de Groot N.N."/>
        </authorList>
    </citation>
    <scope>NUCLEOTIDE SEQUENCE [LARGE SCALE GENOMIC DNA]</scope>
    <source>
        <strain evidence="14 15">CGMCC 4.1859</strain>
    </source>
</reference>
<keyword evidence="6" id="KW-0479">Metal-binding</keyword>
<comment type="cofactor">
    <cofactor evidence="1">
        <name>Mg(2+)</name>
        <dbReference type="ChEBI" id="CHEBI:18420"/>
    </cofactor>
</comment>
<organism evidence="14 15">
    <name type="scientific">Streptomyces griseoaurantiacus</name>
    <dbReference type="NCBI Taxonomy" id="68213"/>
    <lineage>
        <taxon>Bacteria</taxon>
        <taxon>Bacillati</taxon>
        <taxon>Actinomycetota</taxon>
        <taxon>Actinomycetes</taxon>
        <taxon>Kitasatosporales</taxon>
        <taxon>Streptomycetaceae</taxon>
        <taxon>Streptomyces</taxon>
        <taxon>Streptomyces aurantiacus group</taxon>
    </lineage>
</organism>
<dbReference type="InterPro" id="IPR050582">
    <property type="entry name" value="HAD-like_SerB"/>
</dbReference>
<dbReference type="GO" id="GO:0006564">
    <property type="term" value="P:L-serine biosynthetic process"/>
    <property type="evidence" value="ECO:0007669"/>
    <property type="project" value="UniProtKB-KW"/>
</dbReference>
<dbReference type="InterPro" id="IPR036412">
    <property type="entry name" value="HAD-like_sf"/>
</dbReference>
<dbReference type="PANTHER" id="PTHR43344">
    <property type="entry name" value="PHOSPHOSERINE PHOSPHATASE"/>
    <property type="match status" value="1"/>
</dbReference>
<dbReference type="InterPro" id="IPR023214">
    <property type="entry name" value="HAD_sf"/>
</dbReference>
<evidence type="ECO:0000313" key="15">
    <source>
        <dbReference type="Proteomes" id="UP000198614"/>
    </source>
</evidence>
<keyword evidence="5" id="KW-0028">Amino-acid biosynthesis</keyword>
<dbReference type="EC" id="3.1.3.3" evidence="4"/>
<sequence>MRLRRAITPTIIRTTATFAAVAALAAAPSAEAATGGTAGTGTAGNGTHNIHATAAHRDCPELSTDWYGANRERLQQVIDTFGTCYGGRHKGHRPVAAFDWDNTITKNDVTDATLSWALRHDKILRPARWKDTSAWLTDAADRALTEACGTEVPVGAPLPTATDTDCTDEIFEIRENATTMSGAAAFSGTWNHRRTVPQYAWVPQLFAGHTVPELSSYARHARDEALAAPVGSTRTLGTHTVPGYVRYYEQQRDLVRTLQKAGFDVWIVSAGSEPVTEVWAPGVGIDAAHTVAIRSVLDRRGRITTYNTGCGDVPVNMGTAIPYIDGKRCWINQDIFGIHGAAAWKKQDRAHRIVIGGGDADTDVTFVGDAVGAHLVLNRNKAEIMCRAYDDADGRWVINPMFIEPLPRKADPYPCSTTAYNEPDGSRGPVRREDGSVVPDQKDTVYGPESAHSS</sequence>
<evidence type="ECO:0000256" key="5">
    <source>
        <dbReference type="ARBA" id="ARBA00022605"/>
    </source>
</evidence>
<dbReference type="SUPFAM" id="SSF56784">
    <property type="entry name" value="HAD-like"/>
    <property type="match status" value="1"/>
</dbReference>
<dbReference type="Proteomes" id="UP000198614">
    <property type="component" value="Unassembled WGS sequence"/>
</dbReference>
<feature type="signal peptide" evidence="13">
    <location>
        <begin position="1"/>
        <end position="32"/>
    </location>
</feature>
<evidence type="ECO:0000256" key="12">
    <source>
        <dbReference type="SAM" id="MobiDB-lite"/>
    </source>
</evidence>
<evidence type="ECO:0000256" key="7">
    <source>
        <dbReference type="ARBA" id="ARBA00022801"/>
    </source>
</evidence>
<dbReference type="GO" id="GO:0036424">
    <property type="term" value="F:L-phosphoserine phosphatase activity"/>
    <property type="evidence" value="ECO:0007669"/>
    <property type="project" value="TreeGrafter"/>
</dbReference>
<dbReference type="GO" id="GO:0005737">
    <property type="term" value="C:cytoplasm"/>
    <property type="evidence" value="ECO:0007669"/>
    <property type="project" value="TreeGrafter"/>
</dbReference>
<feature type="chain" id="PRO_5011786889" description="phosphoserine phosphatase" evidence="13">
    <location>
        <begin position="33"/>
        <end position="454"/>
    </location>
</feature>